<evidence type="ECO:0000259" key="1">
    <source>
        <dbReference type="Pfam" id="PF04230"/>
    </source>
</evidence>
<organism evidence="2 3">
    <name type="scientific">Candidatus Chisholmbacteria bacterium RIFCSPLOWO2_01_FULL_49_14</name>
    <dbReference type="NCBI Taxonomy" id="1797593"/>
    <lineage>
        <taxon>Bacteria</taxon>
        <taxon>Candidatus Chisholmiibacteriota</taxon>
    </lineage>
</organism>
<dbReference type="InterPro" id="IPR007345">
    <property type="entry name" value="Polysacch_pyruvyl_Trfase"/>
</dbReference>
<dbReference type="AlphaFoldDB" id="A0A1G1W4B7"/>
<dbReference type="EMBL" id="MHCL01000003">
    <property type="protein sequence ID" value="OGY22454.1"/>
    <property type="molecule type" value="Genomic_DNA"/>
</dbReference>
<reference evidence="2 3" key="1">
    <citation type="journal article" date="2016" name="Nat. Commun.">
        <title>Thousands of microbial genomes shed light on interconnected biogeochemical processes in an aquifer system.</title>
        <authorList>
            <person name="Anantharaman K."/>
            <person name="Brown C.T."/>
            <person name="Hug L.A."/>
            <person name="Sharon I."/>
            <person name="Castelle C.J."/>
            <person name="Probst A.J."/>
            <person name="Thomas B.C."/>
            <person name="Singh A."/>
            <person name="Wilkins M.J."/>
            <person name="Karaoz U."/>
            <person name="Brodie E.L."/>
            <person name="Williams K.H."/>
            <person name="Hubbard S.S."/>
            <person name="Banfield J.F."/>
        </authorList>
    </citation>
    <scope>NUCLEOTIDE SEQUENCE [LARGE SCALE GENOMIC DNA]</scope>
</reference>
<dbReference type="PANTHER" id="PTHR36836">
    <property type="entry name" value="COLANIC ACID BIOSYNTHESIS PROTEIN WCAK"/>
    <property type="match status" value="1"/>
</dbReference>
<dbReference type="Pfam" id="PF04230">
    <property type="entry name" value="PS_pyruv_trans"/>
    <property type="match status" value="1"/>
</dbReference>
<comment type="caution">
    <text evidence="2">The sequence shown here is derived from an EMBL/GenBank/DDBJ whole genome shotgun (WGS) entry which is preliminary data.</text>
</comment>
<name>A0A1G1W4B7_9BACT</name>
<accession>A0A1G1W4B7</accession>
<dbReference type="STRING" id="1797593.A3A65_04855"/>
<sequence length="353" mass="40252">MKVLIPNAAKPGNLGDMAILNVLLARLRSRKNTIMIHCFNPEEQKKEMLSKPCLYYWAAFQTRSNIHRLTRTLILAIGLLMPERFEKILPRDLQLILSDYKTADQIVLQGGGYFRSKKGLRQQINAVMNAIFILFAKKYRKPVTIRPMSFGPFSNTYTEWLCGTLISLADTIYIRDGVSYDVIAKYIPAARLMRAPDDALSLKPVKVKKHSQRTLGFTIREWVNIKDREIFLSRFADFIHRTAEDQRCSIIQPIIQADLPEYGEGDRLITARLVKLLEGKGLRITRQRCPKTVNQALASYGKLSYLIGMRMHSCIFAHVQGIPFTAIAYEHKHSLLKTTKNQVKSLAALGTKV</sequence>
<dbReference type="Proteomes" id="UP000176723">
    <property type="component" value="Unassembled WGS sequence"/>
</dbReference>
<evidence type="ECO:0000313" key="2">
    <source>
        <dbReference type="EMBL" id="OGY22454.1"/>
    </source>
</evidence>
<evidence type="ECO:0000313" key="3">
    <source>
        <dbReference type="Proteomes" id="UP000176723"/>
    </source>
</evidence>
<proteinExistence type="predicted"/>
<feature type="domain" description="Polysaccharide pyruvyl transferase" evidence="1">
    <location>
        <begin position="13"/>
        <end position="331"/>
    </location>
</feature>
<dbReference type="PANTHER" id="PTHR36836:SF1">
    <property type="entry name" value="COLANIC ACID BIOSYNTHESIS PROTEIN WCAK"/>
    <property type="match status" value="1"/>
</dbReference>
<gene>
    <name evidence="2" type="ORF">A3A65_04855</name>
</gene>
<protein>
    <recommendedName>
        <fullName evidence="1">Polysaccharide pyruvyl transferase domain-containing protein</fullName>
    </recommendedName>
</protein>